<accession>A0ABV7RPG2</accession>
<dbReference type="RefSeq" id="WP_386759137.1">
    <property type="nucleotide sequence ID" value="NZ_JBHRXK010000004.1"/>
</dbReference>
<evidence type="ECO:0000313" key="2">
    <source>
        <dbReference type="Proteomes" id="UP001595740"/>
    </source>
</evidence>
<dbReference type="EMBL" id="JBHRXK010000004">
    <property type="protein sequence ID" value="MFC3551370.1"/>
    <property type="molecule type" value="Genomic_DNA"/>
</dbReference>
<dbReference type="InterPro" id="IPR009097">
    <property type="entry name" value="Cyclic_Pdiesterase"/>
</dbReference>
<proteinExistence type="predicted"/>
<comment type="caution">
    <text evidence="1">The sequence shown here is derived from an EMBL/GenBank/DDBJ whole genome shotgun (WGS) entry which is preliminary data.</text>
</comment>
<reference evidence="2" key="1">
    <citation type="journal article" date="2019" name="Int. J. Syst. Evol. Microbiol.">
        <title>The Global Catalogue of Microorganisms (GCM) 10K type strain sequencing project: providing services to taxonomists for standard genome sequencing and annotation.</title>
        <authorList>
            <consortium name="The Broad Institute Genomics Platform"/>
            <consortium name="The Broad Institute Genome Sequencing Center for Infectious Disease"/>
            <person name="Wu L."/>
            <person name="Ma J."/>
        </authorList>
    </citation>
    <scope>NUCLEOTIDE SEQUENCE [LARGE SCALE GENOMIC DNA]</scope>
    <source>
        <strain evidence="2">KCTC 42875</strain>
    </source>
</reference>
<dbReference type="Gene3D" id="3.90.1140.10">
    <property type="entry name" value="Cyclic phosphodiesterase"/>
    <property type="match status" value="1"/>
</dbReference>
<sequence length="214" mass="23635">MNVEPAITLTTPHEDRDFSEWHGGIAQYAFWAVPVDGPAWHALFEAARVHVAPFVHDNYRRAPHITLAAAGLLDERDAAPARLQRQAAALRQARIAAFDLHAGPMDSFTSSPYVAIEDPMGALHAIREVLASVSAEDSPSRYRPHLTVGLYAAAYEFKSVMRLVQAFEHRDLPPLRVDEVMLCAYATHDIQGPYAVLERVALTPPCATAMSSRR</sequence>
<dbReference type="GO" id="GO:0016874">
    <property type="term" value="F:ligase activity"/>
    <property type="evidence" value="ECO:0007669"/>
    <property type="project" value="UniProtKB-KW"/>
</dbReference>
<dbReference type="Pfam" id="PF13563">
    <property type="entry name" value="2_5_RNA_ligase2"/>
    <property type="match status" value="1"/>
</dbReference>
<evidence type="ECO:0000313" key="1">
    <source>
        <dbReference type="EMBL" id="MFC3551370.1"/>
    </source>
</evidence>
<name>A0ABV7RPG2_9GAMM</name>
<dbReference type="SUPFAM" id="SSF55144">
    <property type="entry name" value="LigT-like"/>
    <property type="match status" value="1"/>
</dbReference>
<keyword evidence="2" id="KW-1185">Reference proteome</keyword>
<gene>
    <name evidence="1" type="ORF">ACFOLC_10150</name>
</gene>
<organism evidence="1 2">
    <name type="scientific">Lysobacter cavernae</name>
    <dbReference type="NCBI Taxonomy" id="1685901"/>
    <lineage>
        <taxon>Bacteria</taxon>
        <taxon>Pseudomonadati</taxon>
        <taxon>Pseudomonadota</taxon>
        <taxon>Gammaproteobacteria</taxon>
        <taxon>Lysobacterales</taxon>
        <taxon>Lysobacteraceae</taxon>
        <taxon>Lysobacter</taxon>
    </lineage>
</organism>
<dbReference type="Proteomes" id="UP001595740">
    <property type="component" value="Unassembled WGS sequence"/>
</dbReference>
<keyword evidence="1" id="KW-0436">Ligase</keyword>
<protein>
    <submittedName>
        <fullName evidence="1">2'-5' RNA ligase family protein</fullName>
    </submittedName>
</protein>